<evidence type="ECO:0000313" key="2">
    <source>
        <dbReference type="EMBL" id="PTU52070.1"/>
    </source>
</evidence>
<evidence type="ECO:0000313" key="3">
    <source>
        <dbReference type="Proteomes" id="UP000244874"/>
    </source>
</evidence>
<feature type="compositionally biased region" description="Low complexity" evidence="1">
    <location>
        <begin position="1"/>
        <end position="16"/>
    </location>
</feature>
<reference evidence="2 3" key="1">
    <citation type="submission" date="2018-04" db="EMBL/GenBank/DDBJ databases">
        <authorList>
            <person name="Go L.Y."/>
            <person name="Mitchell J.A."/>
        </authorList>
    </citation>
    <scope>NUCLEOTIDE SEQUENCE [LARGE SCALE GENOMIC DNA]</scope>
    <source>
        <strain evidence="2 3">KCJK7865</strain>
    </source>
</reference>
<evidence type="ECO:0000256" key="1">
    <source>
        <dbReference type="SAM" id="MobiDB-lite"/>
    </source>
</evidence>
<name>A0A2R7UK23_PSEDL</name>
<organism evidence="2 3">
    <name type="scientific">Pseudomonas plecoglossicida</name>
    <dbReference type="NCBI Taxonomy" id="70775"/>
    <lineage>
        <taxon>Bacteria</taxon>
        <taxon>Pseudomonadati</taxon>
        <taxon>Pseudomonadota</taxon>
        <taxon>Gammaproteobacteria</taxon>
        <taxon>Pseudomonadales</taxon>
        <taxon>Pseudomonadaceae</taxon>
        <taxon>Pseudomonas</taxon>
    </lineage>
</organism>
<feature type="region of interest" description="Disordered" evidence="1">
    <location>
        <begin position="1"/>
        <end position="24"/>
    </location>
</feature>
<dbReference type="Proteomes" id="UP000244874">
    <property type="component" value="Unassembled WGS sequence"/>
</dbReference>
<protein>
    <submittedName>
        <fullName evidence="2">Uncharacterized protein</fullName>
    </submittedName>
</protein>
<dbReference type="AlphaFoldDB" id="A0A2R7UK23"/>
<gene>
    <name evidence="2" type="ORF">DBB42_12245</name>
</gene>
<dbReference type="EMBL" id="QANO01000108">
    <property type="protein sequence ID" value="PTU52070.1"/>
    <property type="molecule type" value="Genomic_DNA"/>
</dbReference>
<sequence length="68" mass="7090">MVPVGAALAAKGPAQAFHSPSPQKQSILPPIHTWAGSPDVVSKPITTLSKEPDLCCAAACSSCWPWFC</sequence>
<proteinExistence type="predicted"/>
<accession>A0A2R7UK23</accession>
<comment type="caution">
    <text evidence="2">The sequence shown here is derived from an EMBL/GenBank/DDBJ whole genome shotgun (WGS) entry which is preliminary data.</text>
</comment>